<accession>A0A423GWG2</accession>
<dbReference type="OrthoDB" id="6602106at2"/>
<dbReference type="EMBL" id="MOBJ01000034">
    <property type="protein sequence ID" value="RON01965.1"/>
    <property type="molecule type" value="Genomic_DNA"/>
</dbReference>
<dbReference type="InterPro" id="IPR010546">
    <property type="entry name" value="DUF1120"/>
</dbReference>
<name>A0A423GWG2_9PSED</name>
<evidence type="ECO:0000313" key="3">
    <source>
        <dbReference type="Proteomes" id="UP000286071"/>
    </source>
</evidence>
<keyword evidence="1" id="KW-0732">Signal</keyword>
<dbReference type="RefSeq" id="WP_123428717.1">
    <property type="nucleotide sequence ID" value="NZ_MOBJ01000034.1"/>
</dbReference>
<evidence type="ECO:0000256" key="1">
    <source>
        <dbReference type="SAM" id="SignalP"/>
    </source>
</evidence>
<dbReference type="Pfam" id="PF06551">
    <property type="entry name" value="DUF1120"/>
    <property type="match status" value="1"/>
</dbReference>
<feature type="chain" id="PRO_5019278181" description="DUF1120 domain-containing protein" evidence="1">
    <location>
        <begin position="23"/>
        <end position="209"/>
    </location>
</feature>
<evidence type="ECO:0000313" key="2">
    <source>
        <dbReference type="EMBL" id="RON01965.1"/>
    </source>
</evidence>
<protein>
    <recommendedName>
        <fullName evidence="4">DUF1120 domain-containing protein</fullName>
    </recommendedName>
</protein>
<comment type="caution">
    <text evidence="2">The sequence shown here is derived from an EMBL/GenBank/DDBJ whole genome shotgun (WGS) entry which is preliminary data.</text>
</comment>
<feature type="signal peptide" evidence="1">
    <location>
        <begin position="1"/>
        <end position="22"/>
    </location>
</feature>
<proteinExistence type="predicted"/>
<dbReference type="AlphaFoldDB" id="A0A423GWG2"/>
<reference evidence="2 3" key="1">
    <citation type="submission" date="2016-10" db="EMBL/GenBank/DDBJ databases">
        <title>Comparative genome analysis of multiple Pseudomonas spp. focuses on biocontrol and plant growth promoting traits.</title>
        <authorList>
            <person name="Tao X.-Y."/>
            <person name="Taylor C.G."/>
        </authorList>
    </citation>
    <scope>NUCLEOTIDE SEQUENCE [LARGE SCALE GENOMIC DNA]</scope>
    <source>
        <strain evidence="2 3">48H11</strain>
    </source>
</reference>
<dbReference type="Proteomes" id="UP000286071">
    <property type="component" value="Unassembled WGS sequence"/>
</dbReference>
<evidence type="ECO:0008006" key="4">
    <source>
        <dbReference type="Google" id="ProtNLM"/>
    </source>
</evidence>
<sequence>MNKPLSILCTALLLTGASSVFASSTDLTVTGTITPVACTPSLSAGGVVDHGKISAKDLNPTNPTSLPRQTLQLAVNCDAATLFALSPIDNRAGTSIQSDLFGLGLTTVGEKLGVFEVTPLNVKADGLDAQPIASRDGGKTWHRYGGAGEFWSLETIWGTGAVGNPNALIPVKDLALDLQVNTQITRARELTLTDEQQIDGNATLEMKYL</sequence>
<organism evidence="2 3">
    <name type="scientific">Pseudomonas brassicacearum</name>
    <dbReference type="NCBI Taxonomy" id="930166"/>
    <lineage>
        <taxon>Bacteria</taxon>
        <taxon>Pseudomonadati</taxon>
        <taxon>Pseudomonadota</taxon>
        <taxon>Gammaproteobacteria</taxon>
        <taxon>Pseudomonadales</taxon>
        <taxon>Pseudomonadaceae</taxon>
        <taxon>Pseudomonas</taxon>
    </lineage>
</organism>
<gene>
    <name evidence="2" type="ORF">BK659_26000</name>
</gene>